<feature type="transmembrane region" description="Helical" evidence="2">
    <location>
        <begin position="26"/>
        <end position="45"/>
    </location>
</feature>
<dbReference type="RefSeq" id="WP_145099299.1">
    <property type="nucleotide sequence ID" value="NZ_CP036274.1"/>
</dbReference>
<organism evidence="3 4">
    <name type="scientific">Anatilimnocola aggregata</name>
    <dbReference type="NCBI Taxonomy" id="2528021"/>
    <lineage>
        <taxon>Bacteria</taxon>
        <taxon>Pseudomonadati</taxon>
        <taxon>Planctomycetota</taxon>
        <taxon>Planctomycetia</taxon>
        <taxon>Pirellulales</taxon>
        <taxon>Pirellulaceae</taxon>
        <taxon>Anatilimnocola</taxon>
    </lineage>
</organism>
<evidence type="ECO:0000256" key="1">
    <source>
        <dbReference type="SAM" id="MobiDB-lite"/>
    </source>
</evidence>
<dbReference type="EMBL" id="CP036274">
    <property type="protein sequence ID" value="QDU31717.1"/>
    <property type="molecule type" value="Genomic_DNA"/>
</dbReference>
<name>A0A517YNB9_9BACT</name>
<sequence>MTTRINTSQESSPERKLAPDTFSIPLGWRIGLSALLLLHLLAVFLPPFQFACRVGNGSSSPFADGLVGWFRPYIGALYLDHGYFFFAPNPGPSHLVKYKVEFADGERAPIEGRFPDLQQQQPRLKYHRHFMIAEAYNNQYTSPVAPPEPSPPPLNTQQTERQRRLHADRVLAHEAQLSEWKFRRRQYEELQKSLTQHLLKAHGGDAEVGDKVTITRVEHRLLSPFEAGELRMKPSDPTTYVDLLEAPPASPSGVNR</sequence>
<keyword evidence="2" id="KW-0812">Transmembrane</keyword>
<evidence type="ECO:0000313" key="3">
    <source>
        <dbReference type="EMBL" id="QDU31717.1"/>
    </source>
</evidence>
<dbReference type="AlphaFoldDB" id="A0A517YNB9"/>
<feature type="region of interest" description="Disordered" evidence="1">
    <location>
        <begin position="141"/>
        <end position="160"/>
    </location>
</feature>
<reference evidence="3 4" key="1">
    <citation type="submission" date="2019-02" db="EMBL/GenBank/DDBJ databases">
        <title>Deep-cultivation of Planctomycetes and their phenomic and genomic characterization uncovers novel biology.</title>
        <authorList>
            <person name="Wiegand S."/>
            <person name="Jogler M."/>
            <person name="Boedeker C."/>
            <person name="Pinto D."/>
            <person name="Vollmers J."/>
            <person name="Rivas-Marin E."/>
            <person name="Kohn T."/>
            <person name="Peeters S.H."/>
            <person name="Heuer A."/>
            <person name="Rast P."/>
            <person name="Oberbeckmann S."/>
            <person name="Bunk B."/>
            <person name="Jeske O."/>
            <person name="Meyerdierks A."/>
            <person name="Storesund J.E."/>
            <person name="Kallscheuer N."/>
            <person name="Luecker S."/>
            <person name="Lage O.M."/>
            <person name="Pohl T."/>
            <person name="Merkel B.J."/>
            <person name="Hornburger P."/>
            <person name="Mueller R.-W."/>
            <person name="Bruemmer F."/>
            <person name="Labrenz M."/>
            <person name="Spormann A.M."/>
            <person name="Op den Camp H."/>
            <person name="Overmann J."/>
            <person name="Amann R."/>
            <person name="Jetten M.S.M."/>
            <person name="Mascher T."/>
            <person name="Medema M.H."/>
            <person name="Devos D.P."/>
            <person name="Kaster A.-K."/>
            <person name="Ovreas L."/>
            <person name="Rohde M."/>
            <person name="Galperin M.Y."/>
            <person name="Jogler C."/>
        </authorList>
    </citation>
    <scope>NUCLEOTIDE SEQUENCE [LARGE SCALE GENOMIC DNA]</scope>
    <source>
        <strain evidence="3 4">ETA_A8</strain>
    </source>
</reference>
<dbReference type="OrthoDB" id="276990at2"/>
<keyword evidence="4" id="KW-1185">Reference proteome</keyword>
<gene>
    <name evidence="3" type="ORF">ETAA8_68770</name>
</gene>
<feature type="compositionally biased region" description="Pro residues" evidence="1">
    <location>
        <begin position="144"/>
        <end position="154"/>
    </location>
</feature>
<evidence type="ECO:0000313" key="4">
    <source>
        <dbReference type="Proteomes" id="UP000315017"/>
    </source>
</evidence>
<proteinExistence type="predicted"/>
<keyword evidence="2" id="KW-0472">Membrane</keyword>
<evidence type="ECO:0000256" key="2">
    <source>
        <dbReference type="SAM" id="Phobius"/>
    </source>
</evidence>
<accession>A0A517YNB9</accession>
<dbReference type="KEGG" id="aagg:ETAA8_68770"/>
<feature type="region of interest" description="Disordered" evidence="1">
    <location>
        <begin position="230"/>
        <end position="256"/>
    </location>
</feature>
<keyword evidence="2" id="KW-1133">Transmembrane helix</keyword>
<protein>
    <submittedName>
        <fullName evidence="3">Uncharacterized protein</fullName>
    </submittedName>
</protein>
<dbReference type="Proteomes" id="UP000315017">
    <property type="component" value="Chromosome"/>
</dbReference>